<accession>A0A314Y8N8</accession>
<dbReference type="Proteomes" id="UP000250321">
    <property type="component" value="Unassembled WGS sequence"/>
</dbReference>
<sequence length="94" mass="10498">MICVHPLFTQAWMRPSIVLNNLCRLTSLQCSFSCKMVGVHNGQPKQIGSKGVAAERYCPNFQETSMSKEKDTVKRPSSEDICLIKLPWHCCGPG</sequence>
<organism evidence="1 2">
    <name type="scientific">Prunus yedoensis var. nudiflora</name>
    <dbReference type="NCBI Taxonomy" id="2094558"/>
    <lineage>
        <taxon>Eukaryota</taxon>
        <taxon>Viridiplantae</taxon>
        <taxon>Streptophyta</taxon>
        <taxon>Embryophyta</taxon>
        <taxon>Tracheophyta</taxon>
        <taxon>Spermatophyta</taxon>
        <taxon>Magnoliopsida</taxon>
        <taxon>eudicotyledons</taxon>
        <taxon>Gunneridae</taxon>
        <taxon>Pentapetalae</taxon>
        <taxon>rosids</taxon>
        <taxon>fabids</taxon>
        <taxon>Rosales</taxon>
        <taxon>Rosaceae</taxon>
        <taxon>Amygdaloideae</taxon>
        <taxon>Amygdaleae</taxon>
        <taxon>Prunus</taxon>
    </lineage>
</organism>
<evidence type="ECO:0000313" key="1">
    <source>
        <dbReference type="EMBL" id="PQQ00418.1"/>
    </source>
</evidence>
<keyword evidence="2" id="KW-1185">Reference proteome</keyword>
<gene>
    <name evidence="1" type="ORF">Pyn_15648</name>
</gene>
<evidence type="ECO:0000313" key="2">
    <source>
        <dbReference type="Proteomes" id="UP000250321"/>
    </source>
</evidence>
<dbReference type="AlphaFoldDB" id="A0A314Y8N8"/>
<proteinExistence type="predicted"/>
<dbReference type="STRING" id="2094558.A0A314Y8N8"/>
<dbReference type="EMBL" id="PJQY01001695">
    <property type="protein sequence ID" value="PQQ00418.1"/>
    <property type="molecule type" value="Genomic_DNA"/>
</dbReference>
<comment type="caution">
    <text evidence="1">The sequence shown here is derived from an EMBL/GenBank/DDBJ whole genome shotgun (WGS) entry which is preliminary data.</text>
</comment>
<reference evidence="1 2" key="1">
    <citation type="submission" date="2018-02" db="EMBL/GenBank/DDBJ databases">
        <title>Draft genome of wild Prunus yedoensis var. nudiflora.</title>
        <authorList>
            <person name="Baek S."/>
            <person name="Kim J.-H."/>
            <person name="Choi K."/>
            <person name="Kim G.-B."/>
            <person name="Cho A."/>
            <person name="Jang H."/>
            <person name="Shin C.-H."/>
            <person name="Yu H.-J."/>
            <person name="Mun J.-H."/>
        </authorList>
    </citation>
    <scope>NUCLEOTIDE SEQUENCE [LARGE SCALE GENOMIC DNA]</scope>
    <source>
        <strain evidence="2">cv. Jeju island</strain>
        <tissue evidence="1">Leaf</tissue>
    </source>
</reference>
<name>A0A314Y8N8_PRUYE</name>
<protein>
    <submittedName>
        <fullName evidence="1">DNA gyrase subunit A chloroplastic/mitochondrial-like</fullName>
    </submittedName>
</protein>
<dbReference type="OrthoDB" id="276498at2759"/>